<dbReference type="InterPro" id="IPR045851">
    <property type="entry name" value="AMP-bd_C_sf"/>
</dbReference>
<dbReference type="AlphaFoldDB" id="A0A1V6TWK6"/>
<feature type="domain" description="Carrier" evidence="3">
    <location>
        <begin position="266"/>
        <end position="351"/>
    </location>
</feature>
<dbReference type="Gene3D" id="3.30.300.30">
    <property type="match status" value="1"/>
</dbReference>
<dbReference type="PANTHER" id="PTHR43439:SF2">
    <property type="entry name" value="ENZYME, PUTATIVE (JCVI)-RELATED"/>
    <property type="match status" value="1"/>
</dbReference>
<dbReference type="OrthoDB" id="429813at2759"/>
<evidence type="ECO:0000256" key="2">
    <source>
        <dbReference type="ARBA" id="ARBA00022553"/>
    </source>
</evidence>
<keyword evidence="2" id="KW-0597">Phosphoprotein</keyword>
<dbReference type="SUPFAM" id="SSF51735">
    <property type="entry name" value="NAD(P)-binding Rossmann-fold domains"/>
    <property type="match status" value="1"/>
</dbReference>
<dbReference type="Proteomes" id="UP000191285">
    <property type="component" value="Unassembled WGS sequence"/>
</dbReference>
<dbReference type="Gene3D" id="3.40.50.720">
    <property type="entry name" value="NAD(P)-binding Rossmann-like Domain"/>
    <property type="match status" value="1"/>
</dbReference>
<evidence type="ECO:0000313" key="4">
    <source>
        <dbReference type="EMBL" id="OQE29953.1"/>
    </source>
</evidence>
<gene>
    <name evidence="4" type="ORF">PENSTE_c002G04156</name>
</gene>
<reference evidence="5" key="1">
    <citation type="journal article" date="2017" name="Nat. Microbiol.">
        <title>Global analysis of biosynthetic gene clusters reveals vast potential of secondary metabolite production in Penicillium species.</title>
        <authorList>
            <person name="Nielsen J.C."/>
            <person name="Grijseels S."/>
            <person name="Prigent S."/>
            <person name="Ji B."/>
            <person name="Dainat J."/>
            <person name="Nielsen K.F."/>
            <person name="Frisvad J.C."/>
            <person name="Workman M."/>
            <person name="Nielsen J."/>
        </authorList>
    </citation>
    <scope>NUCLEOTIDE SEQUENCE [LARGE SCALE GENOMIC DNA]</scope>
    <source>
        <strain evidence="5">IBT 24891</strain>
    </source>
</reference>
<dbReference type="InterPro" id="IPR009081">
    <property type="entry name" value="PP-bd_ACP"/>
</dbReference>
<evidence type="ECO:0000256" key="1">
    <source>
        <dbReference type="ARBA" id="ARBA00022450"/>
    </source>
</evidence>
<dbReference type="EMBL" id="MLKD01000002">
    <property type="protein sequence ID" value="OQE29953.1"/>
    <property type="molecule type" value="Genomic_DNA"/>
</dbReference>
<dbReference type="InterPro" id="IPR013120">
    <property type="entry name" value="FAR_NAD-bd"/>
</dbReference>
<evidence type="ECO:0000313" key="5">
    <source>
        <dbReference type="Proteomes" id="UP000191285"/>
    </source>
</evidence>
<dbReference type="InterPro" id="IPR036736">
    <property type="entry name" value="ACP-like_sf"/>
</dbReference>
<evidence type="ECO:0000259" key="3">
    <source>
        <dbReference type="PROSITE" id="PS50075"/>
    </source>
</evidence>
<organism evidence="4 5">
    <name type="scientific">Penicillium steckii</name>
    <dbReference type="NCBI Taxonomy" id="303698"/>
    <lineage>
        <taxon>Eukaryota</taxon>
        <taxon>Fungi</taxon>
        <taxon>Dikarya</taxon>
        <taxon>Ascomycota</taxon>
        <taxon>Pezizomycotina</taxon>
        <taxon>Eurotiomycetes</taxon>
        <taxon>Eurotiomycetidae</taxon>
        <taxon>Eurotiales</taxon>
        <taxon>Aspergillaceae</taxon>
        <taxon>Penicillium</taxon>
    </lineage>
</organism>
<comment type="caution">
    <text evidence="4">The sequence shown here is derived from an EMBL/GenBank/DDBJ whole genome shotgun (WGS) entry which is preliminary data.</text>
</comment>
<dbReference type="Gene3D" id="1.10.1200.10">
    <property type="entry name" value="ACP-like"/>
    <property type="match status" value="1"/>
</dbReference>
<dbReference type="GO" id="GO:0031177">
    <property type="term" value="F:phosphopantetheine binding"/>
    <property type="evidence" value="ECO:0007669"/>
    <property type="project" value="InterPro"/>
</dbReference>
<dbReference type="InterPro" id="IPR036291">
    <property type="entry name" value="NAD(P)-bd_dom_sf"/>
</dbReference>
<dbReference type="SUPFAM" id="SSF47336">
    <property type="entry name" value="ACP-like"/>
    <property type="match status" value="1"/>
</dbReference>
<dbReference type="SUPFAM" id="SSF56801">
    <property type="entry name" value="Acetyl-CoA synthetase-like"/>
    <property type="match status" value="1"/>
</dbReference>
<name>A0A1V6TWK6_9EURO</name>
<sequence>MSHSSEAVNELKKLHMVGTGGGPVPPDPINRLVKLGVRTANLIAATELGFFPYYFQPDPSLWQWFIIPKDVMGIYWRPIDDDVYEQVIVRKGQHPGIQCCFYTFPELEEFSTKDLYRPHPTLEDHWTHIGRADDIIVFSNGEKLNPTTIEAAVAGHPDVLGAQVVGSKKFHAAILIEPVKYPESEKKKQELLDAVWPTIEQVNKETVAHGRIPHGYVFVADPERPFPRAGKGTVLRSMLEKLYAEDIERLFEKSEELAMMVDLDLSSEIKLADSLRKSVLQIFEHHELGLDDDFFIAGMDSLQVIQITRTLAASLEKTDTKFRFDKQEIGIRDIYSHPSIRKLAAYLFQETAVRQSAESNALEYIQRTNEKKICKALVDKYTCNLPAKIHNKPDPASENQTVIITGTAGALGSYLLDIALKCSSVSKVICFNRGPNGQQRQFKVNSSRGLSTDFSRVEFLQVDLADPNFGLSFEVKNRLANEVDRVIHNAWPVNFNMTVVSFAPQIRGVRNFVDFCASAARKKVPISFISSVGTVLNWPTPAIPVPEKALSDWSLADIGYSQSKLTSSMILDEAAKISGVPSVIIRVGQIAGPRGKKGKWNPQEWFPSLIRSSVYLGLLPNSLGTLGNIGWASVEDIASIVLEISGVADSRSMEELTGYFHAINPSPVDWPSLIPAVREFYGERIQEVVPLEVWISALEKSQVDTLDIEENPAVKLLDTYRSAAEGVKNGIGASLVDTTRTESYSVTMRHMEKVSPELMKLWCEQWQF</sequence>
<dbReference type="Pfam" id="PF07993">
    <property type="entry name" value="NAD_binding_4"/>
    <property type="match status" value="1"/>
</dbReference>
<dbReference type="GO" id="GO:0044550">
    <property type="term" value="P:secondary metabolite biosynthetic process"/>
    <property type="evidence" value="ECO:0007669"/>
    <property type="project" value="UniProtKB-ARBA"/>
</dbReference>
<dbReference type="InterPro" id="IPR051414">
    <property type="entry name" value="Adenylate-forming_Reductase"/>
</dbReference>
<dbReference type="PANTHER" id="PTHR43439">
    <property type="entry name" value="PHENYLACETATE-COENZYME A LIGASE"/>
    <property type="match status" value="1"/>
</dbReference>
<dbReference type="PROSITE" id="PS50075">
    <property type="entry name" value="CARRIER"/>
    <property type="match status" value="1"/>
</dbReference>
<accession>A0A1V6TWK6</accession>
<keyword evidence="1" id="KW-0596">Phosphopantetheine</keyword>
<proteinExistence type="predicted"/>
<dbReference type="STRING" id="303698.A0A1V6TWK6"/>
<dbReference type="Pfam" id="PF23562">
    <property type="entry name" value="AMP-binding_C_3"/>
    <property type="match status" value="1"/>
</dbReference>
<keyword evidence="5" id="KW-1185">Reference proteome</keyword>
<dbReference type="InterPro" id="IPR020806">
    <property type="entry name" value="PKS_PP-bd"/>
</dbReference>
<dbReference type="Pfam" id="PF00550">
    <property type="entry name" value="PP-binding"/>
    <property type="match status" value="1"/>
</dbReference>
<protein>
    <recommendedName>
        <fullName evidence="3">Carrier domain-containing protein</fullName>
    </recommendedName>
</protein>
<dbReference type="SMART" id="SM00823">
    <property type="entry name" value="PKS_PP"/>
    <property type="match status" value="1"/>
</dbReference>